<evidence type="ECO:0008006" key="4">
    <source>
        <dbReference type="Google" id="ProtNLM"/>
    </source>
</evidence>
<reference evidence="2 3" key="1">
    <citation type="submission" date="2013-11" db="EMBL/GenBank/DDBJ databases">
        <title>Draft genome of the bovine lungworm Dictyocaulus viviparus.</title>
        <authorList>
            <person name="Mitreva M."/>
        </authorList>
    </citation>
    <scope>NUCLEOTIDE SEQUENCE [LARGE SCALE GENOMIC DNA]</scope>
    <source>
        <strain evidence="2 3">HannoverDv2000</strain>
    </source>
</reference>
<proteinExistence type="predicted"/>
<gene>
    <name evidence="2" type="ORF">DICVIV_12425</name>
</gene>
<dbReference type="PANTHER" id="PTHR36935:SF1">
    <property type="entry name" value="RAS FAMILY PROTEIN"/>
    <property type="match status" value="1"/>
</dbReference>
<dbReference type="STRING" id="29172.A0A0D8XAH0"/>
<feature type="compositionally biased region" description="Basic and acidic residues" evidence="1">
    <location>
        <begin position="176"/>
        <end position="187"/>
    </location>
</feature>
<dbReference type="EMBL" id="KN716791">
    <property type="protein sequence ID" value="KJH41600.1"/>
    <property type="molecule type" value="Genomic_DNA"/>
</dbReference>
<name>A0A0D8XAH0_DICVI</name>
<feature type="region of interest" description="Disordered" evidence="1">
    <location>
        <begin position="167"/>
        <end position="194"/>
    </location>
</feature>
<feature type="region of interest" description="Disordered" evidence="1">
    <location>
        <begin position="68"/>
        <end position="90"/>
    </location>
</feature>
<dbReference type="PANTHER" id="PTHR36935">
    <property type="entry name" value="PROTEIN CBG00261"/>
    <property type="match status" value="1"/>
</dbReference>
<evidence type="ECO:0000313" key="2">
    <source>
        <dbReference type="EMBL" id="KJH41600.1"/>
    </source>
</evidence>
<keyword evidence="3" id="KW-1185">Reference proteome</keyword>
<evidence type="ECO:0000256" key="1">
    <source>
        <dbReference type="SAM" id="MobiDB-lite"/>
    </source>
</evidence>
<organism evidence="2 3">
    <name type="scientific">Dictyocaulus viviparus</name>
    <name type="common">Bovine lungworm</name>
    <dbReference type="NCBI Taxonomy" id="29172"/>
    <lineage>
        <taxon>Eukaryota</taxon>
        <taxon>Metazoa</taxon>
        <taxon>Ecdysozoa</taxon>
        <taxon>Nematoda</taxon>
        <taxon>Chromadorea</taxon>
        <taxon>Rhabditida</taxon>
        <taxon>Rhabditina</taxon>
        <taxon>Rhabditomorpha</taxon>
        <taxon>Strongyloidea</taxon>
        <taxon>Metastrongylidae</taxon>
        <taxon>Dictyocaulus</taxon>
    </lineage>
</organism>
<sequence length="208" mass="23668">MLEFTDPGLSRTGGREMAIKRADLALLFYSALSLSSLHHLQTLKEDLEMKIHMPLRLVCDIDEVIEDEEDGGSTGISSVSEGYESDTDRDSRIRRHNSMEKFRKTNEEGGIAIEQGQKWANELGSECEFIVLSSSQFTDANTFLENIINSIHKYRKRNMRTFLKHLKSRSKSSTQKLDKTRDSRESTKSSISSSYSDIENKSKVCTIM</sequence>
<dbReference type="Proteomes" id="UP000053766">
    <property type="component" value="Unassembled WGS sequence"/>
</dbReference>
<dbReference type="AlphaFoldDB" id="A0A0D8XAH0"/>
<reference evidence="3" key="2">
    <citation type="journal article" date="2016" name="Sci. Rep.">
        <title>Dictyocaulus viviparus genome, variome and transcriptome elucidate lungworm biology and support future intervention.</title>
        <authorList>
            <person name="McNulty S.N."/>
            <person name="Strube C."/>
            <person name="Rosa B.A."/>
            <person name="Martin J.C."/>
            <person name="Tyagi R."/>
            <person name="Choi Y.J."/>
            <person name="Wang Q."/>
            <person name="Hallsworth Pepin K."/>
            <person name="Zhang X."/>
            <person name="Ozersky P."/>
            <person name="Wilson R.K."/>
            <person name="Sternberg P.W."/>
            <person name="Gasser R.B."/>
            <person name="Mitreva M."/>
        </authorList>
    </citation>
    <scope>NUCLEOTIDE SEQUENCE [LARGE SCALE GENOMIC DNA]</scope>
    <source>
        <strain evidence="3">HannoverDv2000</strain>
    </source>
</reference>
<accession>A0A0D8XAH0</accession>
<dbReference type="OrthoDB" id="5853768at2759"/>
<evidence type="ECO:0000313" key="3">
    <source>
        <dbReference type="Proteomes" id="UP000053766"/>
    </source>
</evidence>
<protein>
    <recommendedName>
        <fullName evidence="4">Ras family protein</fullName>
    </recommendedName>
</protein>